<feature type="transmembrane region" description="Helical" evidence="1">
    <location>
        <begin position="55"/>
        <end position="72"/>
    </location>
</feature>
<feature type="transmembrane region" description="Helical" evidence="1">
    <location>
        <begin position="207"/>
        <end position="232"/>
    </location>
</feature>
<proteinExistence type="predicted"/>
<feature type="transmembrane region" description="Helical" evidence="1">
    <location>
        <begin position="162"/>
        <end position="182"/>
    </location>
</feature>
<name>A0A9D1YE27_9FIRM</name>
<evidence type="ECO:0000313" key="4">
    <source>
        <dbReference type="Proteomes" id="UP000823915"/>
    </source>
</evidence>
<evidence type="ECO:0000256" key="1">
    <source>
        <dbReference type="SAM" id="Phobius"/>
    </source>
</evidence>
<dbReference type="Proteomes" id="UP000823915">
    <property type="component" value="Unassembled WGS sequence"/>
</dbReference>
<feature type="transmembrane region" description="Helical" evidence="1">
    <location>
        <begin position="103"/>
        <end position="122"/>
    </location>
</feature>
<accession>A0A9D1YE27</accession>
<evidence type="ECO:0000313" key="3">
    <source>
        <dbReference type="EMBL" id="HIY25548.1"/>
    </source>
</evidence>
<reference evidence="3" key="2">
    <citation type="submission" date="2021-04" db="EMBL/GenBank/DDBJ databases">
        <authorList>
            <person name="Gilroy R."/>
        </authorList>
    </citation>
    <scope>NUCLEOTIDE SEQUENCE</scope>
    <source>
        <strain evidence="3">1282</strain>
    </source>
</reference>
<evidence type="ECO:0000259" key="2">
    <source>
        <dbReference type="Pfam" id="PF07786"/>
    </source>
</evidence>
<keyword evidence="1" id="KW-0472">Membrane</keyword>
<dbReference type="Pfam" id="PF07786">
    <property type="entry name" value="HGSNAT_cat"/>
    <property type="match status" value="1"/>
</dbReference>
<organism evidence="3 4">
    <name type="scientific">Candidatus Acutalibacter pullistercoris</name>
    <dbReference type="NCBI Taxonomy" id="2838418"/>
    <lineage>
        <taxon>Bacteria</taxon>
        <taxon>Bacillati</taxon>
        <taxon>Bacillota</taxon>
        <taxon>Clostridia</taxon>
        <taxon>Eubacteriales</taxon>
        <taxon>Acutalibacteraceae</taxon>
        <taxon>Acutalibacter</taxon>
    </lineage>
</organism>
<feature type="transmembrane region" description="Helical" evidence="1">
    <location>
        <begin position="27"/>
        <end position="48"/>
    </location>
</feature>
<protein>
    <submittedName>
        <fullName evidence="3">DUF1624 domain-containing protein</fullName>
    </submittedName>
</protein>
<feature type="transmembrane region" description="Helical" evidence="1">
    <location>
        <begin position="78"/>
        <end position="96"/>
    </location>
</feature>
<keyword evidence="1" id="KW-1133">Transmembrane helix</keyword>
<dbReference type="EMBL" id="DXDU01000002">
    <property type="protein sequence ID" value="HIY25548.1"/>
    <property type="molecule type" value="Genomic_DNA"/>
</dbReference>
<dbReference type="AlphaFoldDB" id="A0A9D1YE27"/>
<keyword evidence="1" id="KW-0812">Transmembrane</keyword>
<comment type="caution">
    <text evidence="3">The sequence shown here is derived from an EMBL/GenBank/DDBJ whole genome shotgun (WGS) entry which is preliminary data.</text>
</comment>
<sequence>MVCYHGMYDLVHLYGVSADWYLGLPGYLWQQSICWTFILLSGLCWNLSRRPLRRGLLLVGCGAAITLVTWLVMPSQRIMYGVLTLLGLSALLLIPLDKGLRNVPPWAGLLGALLLFFLTRNLPQGSLGFEGLVLCQLPGWLYQTDLLAVAGLPSPTFWSTDYFPLLPWFFLYCAGYFLWPLLEKSPAARKALSFGVRPLSFLGRHSLVIYLLHQPALMVVVPAVLTVAFAFLGLV</sequence>
<gene>
    <name evidence="3" type="ORF">H9838_00050</name>
</gene>
<feature type="domain" description="Heparan-alpha-glucosaminide N-acetyltransferase catalytic" evidence="2">
    <location>
        <begin position="1"/>
        <end position="215"/>
    </location>
</feature>
<reference evidence="3" key="1">
    <citation type="journal article" date="2021" name="PeerJ">
        <title>Extensive microbial diversity within the chicken gut microbiome revealed by metagenomics and culture.</title>
        <authorList>
            <person name="Gilroy R."/>
            <person name="Ravi A."/>
            <person name="Getino M."/>
            <person name="Pursley I."/>
            <person name="Horton D.L."/>
            <person name="Alikhan N.F."/>
            <person name="Baker D."/>
            <person name="Gharbi K."/>
            <person name="Hall N."/>
            <person name="Watson M."/>
            <person name="Adriaenssens E.M."/>
            <person name="Foster-Nyarko E."/>
            <person name="Jarju S."/>
            <person name="Secka A."/>
            <person name="Antonio M."/>
            <person name="Oren A."/>
            <person name="Chaudhuri R.R."/>
            <person name="La Ragione R."/>
            <person name="Hildebrand F."/>
            <person name="Pallen M.J."/>
        </authorList>
    </citation>
    <scope>NUCLEOTIDE SEQUENCE</scope>
    <source>
        <strain evidence="3">1282</strain>
    </source>
</reference>
<dbReference type="InterPro" id="IPR012429">
    <property type="entry name" value="HGSNAT_cat"/>
</dbReference>